<reference evidence="1" key="1">
    <citation type="submission" date="2018-02" db="EMBL/GenBank/DDBJ databases">
        <title>Rhizophora mucronata_Transcriptome.</title>
        <authorList>
            <person name="Meera S.P."/>
            <person name="Sreeshan A."/>
            <person name="Augustine A."/>
        </authorList>
    </citation>
    <scope>NUCLEOTIDE SEQUENCE</scope>
    <source>
        <tissue evidence="1">Leaf</tissue>
    </source>
</reference>
<dbReference type="EMBL" id="GGEC01059673">
    <property type="protein sequence ID" value="MBX40157.1"/>
    <property type="molecule type" value="Transcribed_RNA"/>
</dbReference>
<sequence>MFLVFGSMAKTALENMDKRCRYNKLQFTD</sequence>
<name>A0A2P2NCG6_RHIMU</name>
<organism evidence="1">
    <name type="scientific">Rhizophora mucronata</name>
    <name type="common">Asiatic mangrove</name>
    <dbReference type="NCBI Taxonomy" id="61149"/>
    <lineage>
        <taxon>Eukaryota</taxon>
        <taxon>Viridiplantae</taxon>
        <taxon>Streptophyta</taxon>
        <taxon>Embryophyta</taxon>
        <taxon>Tracheophyta</taxon>
        <taxon>Spermatophyta</taxon>
        <taxon>Magnoliopsida</taxon>
        <taxon>eudicotyledons</taxon>
        <taxon>Gunneridae</taxon>
        <taxon>Pentapetalae</taxon>
        <taxon>rosids</taxon>
        <taxon>fabids</taxon>
        <taxon>Malpighiales</taxon>
        <taxon>Rhizophoraceae</taxon>
        <taxon>Rhizophora</taxon>
    </lineage>
</organism>
<dbReference type="AlphaFoldDB" id="A0A2P2NCG6"/>
<evidence type="ECO:0000313" key="1">
    <source>
        <dbReference type="EMBL" id="MBX40157.1"/>
    </source>
</evidence>
<protein>
    <submittedName>
        <fullName evidence="1">Uncharacterized protein</fullName>
    </submittedName>
</protein>
<accession>A0A2P2NCG6</accession>
<proteinExistence type="predicted"/>